<evidence type="ECO:0000313" key="2">
    <source>
        <dbReference type="Proteomes" id="UP000321051"/>
    </source>
</evidence>
<dbReference type="EMBL" id="BJUN01000005">
    <property type="protein sequence ID" value="GEK58362.1"/>
    <property type="molecule type" value="Genomic_DNA"/>
</dbReference>
<proteinExistence type="predicted"/>
<comment type="caution">
    <text evidence="1">The sequence shown here is derived from an EMBL/GenBank/DDBJ whole genome shotgun (WGS) entry which is preliminary data.</text>
</comment>
<keyword evidence="2" id="KW-1185">Reference proteome</keyword>
<organism evidence="1 2">
    <name type="scientific">Marinococcus halophilus</name>
    <dbReference type="NCBI Taxonomy" id="1371"/>
    <lineage>
        <taxon>Bacteria</taxon>
        <taxon>Bacillati</taxon>
        <taxon>Bacillota</taxon>
        <taxon>Bacilli</taxon>
        <taxon>Bacillales</taxon>
        <taxon>Bacillaceae</taxon>
        <taxon>Marinococcus</taxon>
    </lineage>
</organism>
<dbReference type="Proteomes" id="UP000321051">
    <property type="component" value="Unassembled WGS sequence"/>
</dbReference>
<dbReference type="OrthoDB" id="2967664at2"/>
<sequence>MIARLLDFYQGPYEGSPGESEHFNGPVLHIFERDQLLLSMQITAEALQKNELSVDMMTVYEWLWHRGLEFIERENITAATVVIITDRDIEKDEIITDYRTLAFRR</sequence>
<reference evidence="1 2" key="1">
    <citation type="submission" date="2019-07" db="EMBL/GenBank/DDBJ databases">
        <title>Whole genome shotgun sequence of Marinococcus halophilus NBRC 102359.</title>
        <authorList>
            <person name="Hosoyama A."/>
            <person name="Uohara A."/>
            <person name="Ohji S."/>
            <person name="Ichikawa N."/>
        </authorList>
    </citation>
    <scope>NUCLEOTIDE SEQUENCE [LARGE SCALE GENOMIC DNA]</scope>
    <source>
        <strain evidence="1 2">NBRC 102359</strain>
    </source>
</reference>
<protein>
    <submittedName>
        <fullName evidence="1">Uncharacterized protein</fullName>
    </submittedName>
</protein>
<accession>A0A510Y4V0</accession>
<dbReference type="AlphaFoldDB" id="A0A510Y4V0"/>
<gene>
    <name evidence="1" type="ORF">MHA01_12670</name>
</gene>
<evidence type="ECO:0000313" key="1">
    <source>
        <dbReference type="EMBL" id="GEK58362.1"/>
    </source>
</evidence>
<dbReference type="RefSeq" id="WP_094908412.1">
    <property type="nucleotide sequence ID" value="NZ_BJUN01000005.1"/>
</dbReference>
<name>A0A510Y4V0_MARHA</name>